<protein>
    <submittedName>
        <fullName evidence="2">Uncharacterized protein</fullName>
    </submittedName>
</protein>
<feature type="region of interest" description="Disordered" evidence="1">
    <location>
        <begin position="68"/>
        <end position="93"/>
    </location>
</feature>
<dbReference type="Proteomes" id="UP000663064">
    <property type="component" value="Plasmid pHGLR1"/>
</dbReference>
<evidence type="ECO:0000313" key="3">
    <source>
        <dbReference type="Proteomes" id="UP000663064"/>
    </source>
</evidence>
<dbReference type="AlphaFoldDB" id="A0A871BJN4"/>
<sequence length="93" mass="10245">MLASDRVVLMVRTRAQRDGTFDVHDFGRFGRVLTVCRLPEETRLPETGEIVRLCVRIVDIQRIFGPGAAESTSSLSQNDRSSISTGNVHNASA</sequence>
<feature type="compositionally biased region" description="Polar residues" evidence="1">
    <location>
        <begin position="70"/>
        <end position="93"/>
    </location>
</feature>
<name>A0A871BJN4_HALGI</name>
<organism evidence="2 3">
    <name type="scientific">Haloferax gibbonsii</name>
    <dbReference type="NCBI Taxonomy" id="35746"/>
    <lineage>
        <taxon>Archaea</taxon>
        <taxon>Methanobacteriati</taxon>
        <taxon>Methanobacteriota</taxon>
        <taxon>Stenosarchaea group</taxon>
        <taxon>Halobacteria</taxon>
        <taxon>Halobacteriales</taxon>
        <taxon>Haloferacaceae</taxon>
        <taxon>Haloferax</taxon>
    </lineage>
</organism>
<evidence type="ECO:0000313" key="2">
    <source>
        <dbReference type="EMBL" id="QOS13268.1"/>
    </source>
</evidence>
<proteinExistence type="predicted"/>
<reference evidence="2" key="1">
    <citation type="journal article" date="2021" name="Front. Microbiol.">
        <title>Cellular and Genomic Properties of Haloferax gibbonsii LR2-5, the Host of Euryarchaeal Virus HFTV1.</title>
        <authorList>
            <person name="Tittes C."/>
            <person name="Schwarzer S."/>
            <person name="Pfeiffer F."/>
            <person name="Dyall-Smith M."/>
            <person name="Rodriguez-Franco M."/>
            <person name="Oksanen H.M."/>
            <person name="Quax T.E.F."/>
        </authorList>
    </citation>
    <scope>NUCLEOTIDE SEQUENCE</scope>
    <source>
        <strain evidence="2">LR2-5</strain>
    </source>
</reference>
<evidence type="ECO:0000256" key="1">
    <source>
        <dbReference type="SAM" id="MobiDB-lite"/>
    </source>
</evidence>
<geneLocation type="plasmid" evidence="2 3">
    <name>pHGLR1</name>
</geneLocation>
<accession>A0A871BJN4</accession>
<dbReference type="EMBL" id="CP063206">
    <property type="protein sequence ID" value="QOS13268.1"/>
    <property type="molecule type" value="Genomic_DNA"/>
</dbReference>
<keyword evidence="2" id="KW-0614">Plasmid</keyword>
<gene>
    <name evidence="2" type="ORF">HfgLR_20125</name>
</gene>